<gene>
    <name evidence="2" type="ORF">FB391_2313</name>
</gene>
<dbReference type="OrthoDB" id="3217020at2"/>
<dbReference type="AlphaFoldDB" id="A0A543F347"/>
<proteinExistence type="predicted"/>
<keyword evidence="3" id="KW-1185">Reference proteome</keyword>
<keyword evidence="1" id="KW-0472">Membrane</keyword>
<dbReference type="RefSeq" id="WP_141894497.1">
    <property type="nucleotide sequence ID" value="NZ_BAABLH010000005.1"/>
</dbReference>
<dbReference type="Proteomes" id="UP000320235">
    <property type="component" value="Unassembled WGS sequence"/>
</dbReference>
<sequence>MQNTARNAGPDAAAAGRAPAERYRERLGPSLWVLVAAALAGPMAALVFTPIDTTVALVIGAAVSVLVIALLILAAPVVRVEGGELRAGRAHIPVDLLGEPTVHTGDDARHQRGAGLDPRAWHLIRGGIDGVLVVPVVDADDPTTAWVISSRTPDRLAAAVRRHQVKQRTPRR</sequence>
<dbReference type="InterPro" id="IPR021443">
    <property type="entry name" value="DUF3093"/>
</dbReference>
<dbReference type="EMBL" id="VFPE01000002">
    <property type="protein sequence ID" value="TQM28254.1"/>
    <property type="molecule type" value="Genomic_DNA"/>
</dbReference>
<evidence type="ECO:0000313" key="3">
    <source>
        <dbReference type="Proteomes" id="UP000320235"/>
    </source>
</evidence>
<keyword evidence="1" id="KW-0812">Transmembrane</keyword>
<name>A0A543F347_9MICO</name>
<protein>
    <submittedName>
        <fullName evidence="2">DUF3093 family protein</fullName>
    </submittedName>
</protein>
<feature type="transmembrane region" description="Helical" evidence="1">
    <location>
        <begin position="31"/>
        <end position="49"/>
    </location>
</feature>
<dbReference type="Pfam" id="PF11292">
    <property type="entry name" value="DUF3093"/>
    <property type="match status" value="1"/>
</dbReference>
<evidence type="ECO:0000313" key="2">
    <source>
        <dbReference type="EMBL" id="TQM28254.1"/>
    </source>
</evidence>
<reference evidence="2 3" key="1">
    <citation type="submission" date="2019-06" db="EMBL/GenBank/DDBJ databases">
        <title>Sequencing the genomes of 1000 actinobacteria strains.</title>
        <authorList>
            <person name="Klenk H.-P."/>
        </authorList>
    </citation>
    <scope>NUCLEOTIDE SEQUENCE [LARGE SCALE GENOMIC DNA]</scope>
    <source>
        <strain evidence="2 3">DSM 105492</strain>
    </source>
</reference>
<feature type="transmembrane region" description="Helical" evidence="1">
    <location>
        <begin position="55"/>
        <end position="78"/>
    </location>
</feature>
<accession>A0A543F347</accession>
<keyword evidence="1" id="KW-1133">Transmembrane helix</keyword>
<evidence type="ECO:0000256" key="1">
    <source>
        <dbReference type="SAM" id="Phobius"/>
    </source>
</evidence>
<comment type="caution">
    <text evidence="2">The sequence shown here is derived from an EMBL/GenBank/DDBJ whole genome shotgun (WGS) entry which is preliminary data.</text>
</comment>
<organism evidence="2 3">
    <name type="scientific">Microbacterium kyungheense</name>
    <dbReference type="NCBI Taxonomy" id="1263636"/>
    <lineage>
        <taxon>Bacteria</taxon>
        <taxon>Bacillati</taxon>
        <taxon>Actinomycetota</taxon>
        <taxon>Actinomycetes</taxon>
        <taxon>Micrococcales</taxon>
        <taxon>Microbacteriaceae</taxon>
        <taxon>Microbacterium</taxon>
    </lineage>
</organism>